<keyword evidence="1" id="KW-0812">Transmembrane</keyword>
<dbReference type="InterPro" id="IPR045340">
    <property type="entry name" value="DUF6533"/>
</dbReference>
<evidence type="ECO:0000256" key="1">
    <source>
        <dbReference type="SAM" id="Phobius"/>
    </source>
</evidence>
<dbReference type="Proteomes" id="UP000736335">
    <property type="component" value="Unassembled WGS sequence"/>
</dbReference>
<evidence type="ECO:0000313" key="3">
    <source>
        <dbReference type="EMBL" id="KAF9781567.1"/>
    </source>
</evidence>
<name>A0A9P6H8I3_9AGAM</name>
<keyword evidence="4" id="KW-1185">Reference proteome</keyword>
<organism evidence="3 4">
    <name type="scientific">Thelephora terrestris</name>
    <dbReference type="NCBI Taxonomy" id="56493"/>
    <lineage>
        <taxon>Eukaryota</taxon>
        <taxon>Fungi</taxon>
        <taxon>Dikarya</taxon>
        <taxon>Basidiomycota</taxon>
        <taxon>Agaricomycotina</taxon>
        <taxon>Agaricomycetes</taxon>
        <taxon>Thelephorales</taxon>
        <taxon>Thelephoraceae</taxon>
        <taxon>Thelephora</taxon>
    </lineage>
</organism>
<keyword evidence="1" id="KW-1133">Transmembrane helix</keyword>
<proteinExistence type="predicted"/>
<feature type="transmembrane region" description="Helical" evidence="1">
    <location>
        <begin position="102"/>
        <end position="122"/>
    </location>
</feature>
<keyword evidence="1" id="KW-0472">Membrane</keyword>
<gene>
    <name evidence="3" type="ORF">BJ322DRAFT_1076974</name>
</gene>
<feature type="domain" description="DUF6533" evidence="2">
    <location>
        <begin position="32"/>
        <end position="74"/>
    </location>
</feature>
<evidence type="ECO:0000313" key="4">
    <source>
        <dbReference type="Proteomes" id="UP000736335"/>
    </source>
</evidence>
<dbReference type="Pfam" id="PF20151">
    <property type="entry name" value="DUF6533"/>
    <property type="match status" value="1"/>
</dbReference>
<feature type="transmembrane region" description="Helical" evidence="1">
    <location>
        <begin position="62"/>
        <end position="82"/>
    </location>
</feature>
<dbReference type="OrthoDB" id="3193253at2759"/>
<comment type="caution">
    <text evidence="3">The sequence shown here is derived from an EMBL/GenBank/DDBJ whole genome shotgun (WGS) entry which is preliminary data.</text>
</comment>
<reference evidence="3" key="2">
    <citation type="submission" date="2020-11" db="EMBL/GenBank/DDBJ databases">
        <authorList>
            <consortium name="DOE Joint Genome Institute"/>
            <person name="Kuo A."/>
            <person name="Miyauchi S."/>
            <person name="Kiss E."/>
            <person name="Drula E."/>
            <person name="Kohler A."/>
            <person name="Sanchez-Garcia M."/>
            <person name="Andreopoulos B."/>
            <person name="Barry K.W."/>
            <person name="Bonito G."/>
            <person name="Buee M."/>
            <person name="Carver A."/>
            <person name="Chen C."/>
            <person name="Cichocki N."/>
            <person name="Clum A."/>
            <person name="Culley D."/>
            <person name="Crous P.W."/>
            <person name="Fauchery L."/>
            <person name="Girlanda M."/>
            <person name="Hayes R."/>
            <person name="Keri Z."/>
            <person name="Labutti K."/>
            <person name="Lipzen A."/>
            <person name="Lombard V."/>
            <person name="Magnuson J."/>
            <person name="Maillard F."/>
            <person name="Morin E."/>
            <person name="Murat C."/>
            <person name="Nolan M."/>
            <person name="Ohm R."/>
            <person name="Pangilinan J."/>
            <person name="Pereira M."/>
            <person name="Perotto S."/>
            <person name="Peter M."/>
            <person name="Riley R."/>
            <person name="Sitrit Y."/>
            <person name="Stielow B."/>
            <person name="Szollosi G."/>
            <person name="Zifcakova L."/>
            <person name="Stursova M."/>
            <person name="Spatafora J.W."/>
            <person name="Tedersoo L."/>
            <person name="Vaario L.-M."/>
            <person name="Yamada A."/>
            <person name="Yan M."/>
            <person name="Wang P."/>
            <person name="Xu J."/>
            <person name="Bruns T."/>
            <person name="Baldrian P."/>
            <person name="Vilgalys R."/>
            <person name="Henrissat B."/>
            <person name="Grigoriev I.V."/>
            <person name="Hibbett D."/>
            <person name="Nagy L.G."/>
            <person name="Martin F.M."/>
        </authorList>
    </citation>
    <scope>NUCLEOTIDE SEQUENCE</scope>
    <source>
        <strain evidence="3">UH-Tt-Lm1</strain>
    </source>
</reference>
<reference evidence="3" key="1">
    <citation type="journal article" date="2020" name="Nat. Commun.">
        <title>Large-scale genome sequencing of mycorrhizal fungi provides insights into the early evolution of symbiotic traits.</title>
        <authorList>
            <person name="Miyauchi S."/>
            <person name="Kiss E."/>
            <person name="Kuo A."/>
            <person name="Drula E."/>
            <person name="Kohler A."/>
            <person name="Sanchez-Garcia M."/>
            <person name="Morin E."/>
            <person name="Andreopoulos B."/>
            <person name="Barry K.W."/>
            <person name="Bonito G."/>
            <person name="Buee M."/>
            <person name="Carver A."/>
            <person name="Chen C."/>
            <person name="Cichocki N."/>
            <person name="Clum A."/>
            <person name="Culley D."/>
            <person name="Crous P.W."/>
            <person name="Fauchery L."/>
            <person name="Girlanda M."/>
            <person name="Hayes R.D."/>
            <person name="Keri Z."/>
            <person name="LaButti K."/>
            <person name="Lipzen A."/>
            <person name="Lombard V."/>
            <person name="Magnuson J."/>
            <person name="Maillard F."/>
            <person name="Murat C."/>
            <person name="Nolan M."/>
            <person name="Ohm R.A."/>
            <person name="Pangilinan J."/>
            <person name="Pereira M.F."/>
            <person name="Perotto S."/>
            <person name="Peter M."/>
            <person name="Pfister S."/>
            <person name="Riley R."/>
            <person name="Sitrit Y."/>
            <person name="Stielow J.B."/>
            <person name="Szollosi G."/>
            <person name="Zifcakova L."/>
            <person name="Stursova M."/>
            <person name="Spatafora J.W."/>
            <person name="Tedersoo L."/>
            <person name="Vaario L.M."/>
            <person name="Yamada A."/>
            <person name="Yan M."/>
            <person name="Wang P."/>
            <person name="Xu J."/>
            <person name="Bruns T."/>
            <person name="Baldrian P."/>
            <person name="Vilgalys R."/>
            <person name="Dunand C."/>
            <person name="Henrissat B."/>
            <person name="Grigoriev I.V."/>
            <person name="Hibbett D."/>
            <person name="Nagy L.G."/>
            <person name="Martin F.M."/>
        </authorList>
    </citation>
    <scope>NUCLEOTIDE SEQUENCE</scope>
    <source>
        <strain evidence="3">UH-Tt-Lm1</strain>
    </source>
</reference>
<feature type="transmembrane region" description="Helical" evidence="1">
    <location>
        <begin position="134"/>
        <end position="154"/>
    </location>
</feature>
<sequence>MAHYAHLDMASKSSVAELVQFESDVISIKIYAISVTALWSYNYLLTLDDEVEYAWKTKNMPILVLFMITRYLPVPFLIWIITSSWSPSYTAELCQRTAFLEVVYFTLITLFAHIVLTLRVYAITGKNKQIAGGLYGITILQLGVGVYLCVYSFLHPLQLPHIKLDAFQICLFKTPIRGSLLYTSLSLVFDLAAFLIVFLRTRTLRMQRHNSIVPNIVDTVTRDAAIYFTVIFSSHFVLVLTLTLMRPSLRFLPTV</sequence>
<feature type="transmembrane region" description="Helical" evidence="1">
    <location>
        <begin position="224"/>
        <end position="245"/>
    </location>
</feature>
<accession>A0A9P6H8I3</accession>
<evidence type="ECO:0000259" key="2">
    <source>
        <dbReference type="Pfam" id="PF20151"/>
    </source>
</evidence>
<dbReference type="EMBL" id="WIUZ02000013">
    <property type="protein sequence ID" value="KAF9781567.1"/>
    <property type="molecule type" value="Genomic_DNA"/>
</dbReference>
<protein>
    <recommendedName>
        <fullName evidence="2">DUF6533 domain-containing protein</fullName>
    </recommendedName>
</protein>
<dbReference type="AlphaFoldDB" id="A0A9P6H8I3"/>
<feature type="transmembrane region" description="Helical" evidence="1">
    <location>
        <begin position="180"/>
        <end position="199"/>
    </location>
</feature>